<feature type="compositionally biased region" description="Low complexity" evidence="1">
    <location>
        <begin position="84"/>
        <end position="93"/>
    </location>
</feature>
<evidence type="ECO:0000313" key="3">
    <source>
        <dbReference type="Proteomes" id="UP000643279"/>
    </source>
</evidence>
<proteinExistence type="predicted"/>
<dbReference type="Proteomes" id="UP000643279">
    <property type="component" value="Unassembled WGS sequence"/>
</dbReference>
<sequence>MHTAIRRRRRHSTGIVADAAIDTPQRAAVGPRYRSGIRTTGQEPVVECIAQTAADAPMMPMIWLAAIAPAKRADPSRRSKRSPASRTATVAAT</sequence>
<keyword evidence="3" id="KW-1185">Reference proteome</keyword>
<accession>A0ABQ2AP33</accession>
<gene>
    <name evidence="2" type="ORF">GCM10007170_19250</name>
</gene>
<dbReference type="RefSeq" id="WP_229748405.1">
    <property type="nucleotide sequence ID" value="NZ_BMFW01000006.1"/>
</dbReference>
<comment type="caution">
    <text evidence="2">The sequence shown here is derived from an EMBL/GenBank/DDBJ whole genome shotgun (WGS) entry which is preliminary data.</text>
</comment>
<reference evidence="3" key="1">
    <citation type="journal article" date="2019" name="Int. J. Syst. Evol. Microbiol.">
        <title>The Global Catalogue of Microorganisms (GCM) 10K type strain sequencing project: providing services to taxonomists for standard genome sequencing and annotation.</title>
        <authorList>
            <consortium name="The Broad Institute Genomics Platform"/>
            <consortium name="The Broad Institute Genome Sequencing Center for Infectious Disease"/>
            <person name="Wu L."/>
            <person name="Ma J."/>
        </authorList>
    </citation>
    <scope>NUCLEOTIDE SEQUENCE [LARGE SCALE GENOMIC DNA]</scope>
    <source>
        <strain evidence="3">CGMCC 1.12778</strain>
    </source>
</reference>
<evidence type="ECO:0000313" key="2">
    <source>
        <dbReference type="EMBL" id="GGH94920.1"/>
    </source>
</evidence>
<protein>
    <submittedName>
        <fullName evidence="2">Uncharacterized protein</fullName>
    </submittedName>
</protein>
<evidence type="ECO:0000256" key="1">
    <source>
        <dbReference type="SAM" id="MobiDB-lite"/>
    </source>
</evidence>
<feature type="region of interest" description="Disordered" evidence="1">
    <location>
        <begin position="70"/>
        <end position="93"/>
    </location>
</feature>
<name>A0ABQ2AP33_9MICC</name>
<dbReference type="EMBL" id="BMFW01000006">
    <property type="protein sequence ID" value="GGH94920.1"/>
    <property type="molecule type" value="Genomic_DNA"/>
</dbReference>
<organism evidence="2 3">
    <name type="scientific">Arthrobacter liuii</name>
    <dbReference type="NCBI Taxonomy" id="1476996"/>
    <lineage>
        <taxon>Bacteria</taxon>
        <taxon>Bacillati</taxon>
        <taxon>Actinomycetota</taxon>
        <taxon>Actinomycetes</taxon>
        <taxon>Micrococcales</taxon>
        <taxon>Micrococcaceae</taxon>
        <taxon>Arthrobacter</taxon>
    </lineage>
</organism>